<dbReference type="PROSITE" id="PS51421">
    <property type="entry name" value="RAS"/>
    <property type="match status" value="1"/>
</dbReference>
<evidence type="ECO:0000256" key="2">
    <source>
        <dbReference type="ARBA" id="ARBA00006270"/>
    </source>
</evidence>
<evidence type="ECO:0000256" key="9">
    <source>
        <dbReference type="ARBA" id="ARBA00022927"/>
    </source>
</evidence>
<evidence type="ECO:0000256" key="5">
    <source>
        <dbReference type="ARBA" id="ARBA00022723"/>
    </source>
</evidence>
<keyword evidence="9" id="KW-0653">Protein transport</keyword>
<evidence type="ECO:0000256" key="16">
    <source>
        <dbReference type="ARBA" id="ARBA00047660"/>
    </source>
</evidence>
<reference evidence="19" key="1">
    <citation type="submission" date="2023-03" db="UniProtKB">
        <authorList>
            <consortium name="Ensembl"/>
        </authorList>
    </citation>
    <scope>IDENTIFICATION</scope>
</reference>
<evidence type="ECO:0000313" key="19">
    <source>
        <dbReference type="Ensembl" id="ENSEASP00005014180.1"/>
    </source>
</evidence>
<keyword evidence="8" id="KW-0460">Magnesium</keyword>
<dbReference type="SMART" id="SM00176">
    <property type="entry name" value="RAN"/>
    <property type="match status" value="1"/>
</dbReference>
<evidence type="ECO:0000256" key="14">
    <source>
        <dbReference type="ARBA" id="ARBA00023289"/>
    </source>
</evidence>
<evidence type="ECO:0000256" key="8">
    <source>
        <dbReference type="ARBA" id="ARBA00022842"/>
    </source>
</evidence>
<protein>
    <recommendedName>
        <fullName evidence="18">Ras-related protein Rab-36</fullName>
        <ecNumber evidence="3">3.6.5.2</ecNumber>
    </recommendedName>
</protein>
<dbReference type="PRINTS" id="PR00449">
    <property type="entry name" value="RASTRNSFRMNG"/>
</dbReference>
<dbReference type="NCBIfam" id="TIGR00231">
    <property type="entry name" value="small_GTP"/>
    <property type="match status" value="1"/>
</dbReference>
<comment type="catalytic activity">
    <reaction evidence="16">
        <text>GTP + H2O = GDP + phosphate + H(+)</text>
        <dbReference type="Rhea" id="RHEA:19669"/>
        <dbReference type="ChEBI" id="CHEBI:15377"/>
        <dbReference type="ChEBI" id="CHEBI:15378"/>
        <dbReference type="ChEBI" id="CHEBI:37565"/>
        <dbReference type="ChEBI" id="CHEBI:43474"/>
        <dbReference type="ChEBI" id="CHEBI:58189"/>
        <dbReference type="EC" id="3.6.5.2"/>
    </reaction>
    <physiologicalReaction direction="left-to-right" evidence="16">
        <dbReference type="Rhea" id="RHEA:19670"/>
    </physiologicalReaction>
</comment>
<keyword evidence="4" id="KW-0813">Transport</keyword>
<keyword evidence="6" id="KW-0547">Nucleotide-binding</keyword>
<dbReference type="SMART" id="SM00174">
    <property type="entry name" value="RHO"/>
    <property type="match status" value="1"/>
</dbReference>
<dbReference type="PROSITE" id="PS51419">
    <property type="entry name" value="RAB"/>
    <property type="match status" value="1"/>
</dbReference>
<dbReference type="Gene3D" id="3.40.50.300">
    <property type="entry name" value="P-loop containing nucleotide triphosphate hydrolases"/>
    <property type="match status" value="1"/>
</dbReference>
<keyword evidence="5" id="KW-0479">Metal-binding</keyword>
<dbReference type="InterPro" id="IPR050227">
    <property type="entry name" value="Rab"/>
</dbReference>
<dbReference type="Pfam" id="PF00071">
    <property type="entry name" value="Ras"/>
    <property type="match status" value="1"/>
</dbReference>
<evidence type="ECO:0000256" key="7">
    <source>
        <dbReference type="ARBA" id="ARBA00022801"/>
    </source>
</evidence>
<name>A0A8C4LRR9_EQUAS</name>
<dbReference type="InterPro" id="IPR005225">
    <property type="entry name" value="Small_GTP-bd"/>
</dbReference>
<evidence type="ECO:0000256" key="6">
    <source>
        <dbReference type="ARBA" id="ARBA00022741"/>
    </source>
</evidence>
<gene>
    <name evidence="19" type="primary">RAB34</name>
</gene>
<evidence type="ECO:0000256" key="18">
    <source>
        <dbReference type="ARBA" id="ARBA00067830"/>
    </source>
</evidence>
<dbReference type="PANTHER" id="PTHR47977">
    <property type="entry name" value="RAS-RELATED PROTEIN RAB"/>
    <property type="match status" value="1"/>
</dbReference>
<proteinExistence type="inferred from homology"/>
<dbReference type="SMART" id="SM00173">
    <property type="entry name" value="RAS"/>
    <property type="match status" value="1"/>
</dbReference>
<evidence type="ECO:0000256" key="10">
    <source>
        <dbReference type="ARBA" id="ARBA00023034"/>
    </source>
</evidence>
<dbReference type="EC" id="3.6.5.2" evidence="3"/>
<keyword evidence="14" id="KW-0636">Prenylation</keyword>
<keyword evidence="7" id="KW-0378">Hydrolase</keyword>
<dbReference type="AlphaFoldDB" id="A0A8C4LRR9"/>
<accession>A0A8C4LRR9</accession>
<comment type="cofactor">
    <cofactor evidence="1">
        <name>Mg(2+)</name>
        <dbReference type="ChEBI" id="CHEBI:18420"/>
    </cofactor>
</comment>
<dbReference type="GO" id="GO:0003925">
    <property type="term" value="F:G protein activity"/>
    <property type="evidence" value="ECO:0007669"/>
    <property type="project" value="UniProtKB-EC"/>
</dbReference>
<comment type="function">
    <text evidence="17">The small GTPases Rab are key regulators of intracellular membrane trafficking, from the formation of transport vesicles to their fusion with membranes. Rabs cycle between an inactive GDP-bound form and an active GTP-bound form that is able to recruit to membranes different sets of downstream effectors directly responsible for vesicle formation, movement, tethering and fusion.</text>
</comment>
<comment type="similarity">
    <text evidence="2">Belongs to the small GTPase superfamily. Rab family.</text>
</comment>
<organism evidence="19">
    <name type="scientific">Equus asinus asinus</name>
    <dbReference type="NCBI Taxonomy" id="83772"/>
    <lineage>
        <taxon>Eukaryota</taxon>
        <taxon>Metazoa</taxon>
        <taxon>Chordata</taxon>
        <taxon>Craniata</taxon>
        <taxon>Vertebrata</taxon>
        <taxon>Euteleostomi</taxon>
        <taxon>Mammalia</taxon>
        <taxon>Eutheria</taxon>
        <taxon>Laurasiatheria</taxon>
        <taxon>Perissodactyla</taxon>
        <taxon>Equidae</taxon>
        <taxon>Equus</taxon>
    </lineage>
</organism>
<dbReference type="GO" id="GO:0046872">
    <property type="term" value="F:metal ion binding"/>
    <property type="evidence" value="ECO:0007669"/>
    <property type="project" value="UniProtKB-KW"/>
</dbReference>
<dbReference type="Ensembl" id="ENSEAST00005015415.1">
    <property type="protein sequence ID" value="ENSEASP00005014180.1"/>
    <property type="gene ID" value="ENSEASG00005009898.1"/>
</dbReference>
<dbReference type="SUPFAM" id="SSF52540">
    <property type="entry name" value="P-loop containing nucleoside triphosphate hydrolases"/>
    <property type="match status" value="1"/>
</dbReference>
<dbReference type="GO" id="GO:0000139">
    <property type="term" value="C:Golgi membrane"/>
    <property type="evidence" value="ECO:0007669"/>
    <property type="project" value="UniProtKB-SubCell"/>
</dbReference>
<keyword evidence="13" id="KW-0449">Lipoprotein</keyword>
<comment type="subcellular location">
    <subcellularLocation>
        <location evidence="15">Golgi apparatus membrane</location>
        <topology evidence="15">Lipid-anchor</topology>
    </subcellularLocation>
</comment>
<evidence type="ECO:0000256" key="1">
    <source>
        <dbReference type="ARBA" id="ARBA00001946"/>
    </source>
</evidence>
<keyword evidence="11" id="KW-0342">GTP-binding</keyword>
<dbReference type="SMART" id="SM00175">
    <property type="entry name" value="RAB"/>
    <property type="match status" value="1"/>
</dbReference>
<sequence length="286" mass="31891">MNILAPVRRDRVLAELPQCLRKEAALHVHKGFHPRVTCACQEHRTGTVGFKISKVIVVGDLSVGKTCLINRFCKDTFDKNYKATIGVDFEMERFEVLGVPFSLQLWDTAGQERFKCIASTYYRGAQAIIIVFNLNDVASLEHTKQWLADALKENDPSSVLLFLVGSKKDLSTPAQYVLMEKDALKMAQEMKAEYWAVSSLTGESEPSGLLLWHFCLPCLAFLRLPLCPMNSGLALPLSTHLPVSGENVREFFFRVAALTFEANVLAELEKSGARRIGDVVRECPPG</sequence>
<evidence type="ECO:0000256" key="4">
    <source>
        <dbReference type="ARBA" id="ARBA00022448"/>
    </source>
</evidence>
<evidence type="ECO:0000256" key="11">
    <source>
        <dbReference type="ARBA" id="ARBA00023134"/>
    </source>
</evidence>
<keyword evidence="10" id="KW-0333">Golgi apparatus</keyword>
<evidence type="ECO:0000256" key="15">
    <source>
        <dbReference type="ARBA" id="ARBA00037794"/>
    </source>
</evidence>
<evidence type="ECO:0000256" key="13">
    <source>
        <dbReference type="ARBA" id="ARBA00023288"/>
    </source>
</evidence>
<dbReference type="CDD" id="cd04108">
    <property type="entry name" value="Rab36_Rab34"/>
    <property type="match status" value="1"/>
</dbReference>
<dbReference type="InterPro" id="IPR001806">
    <property type="entry name" value="Small_GTPase"/>
</dbReference>
<keyword evidence="12" id="KW-0472">Membrane</keyword>
<evidence type="ECO:0000256" key="12">
    <source>
        <dbReference type="ARBA" id="ARBA00023136"/>
    </source>
</evidence>
<evidence type="ECO:0000256" key="3">
    <source>
        <dbReference type="ARBA" id="ARBA00011984"/>
    </source>
</evidence>
<dbReference type="FunFam" id="3.40.50.300:FF:000707">
    <property type="entry name" value="RAB36, member RAS oncogene family"/>
    <property type="match status" value="1"/>
</dbReference>
<evidence type="ECO:0000256" key="17">
    <source>
        <dbReference type="ARBA" id="ARBA00058763"/>
    </source>
</evidence>
<dbReference type="GO" id="GO:0015031">
    <property type="term" value="P:protein transport"/>
    <property type="evidence" value="ECO:0007669"/>
    <property type="project" value="UniProtKB-KW"/>
</dbReference>
<dbReference type="InterPro" id="IPR027417">
    <property type="entry name" value="P-loop_NTPase"/>
</dbReference>
<dbReference type="GO" id="GO:0005525">
    <property type="term" value="F:GTP binding"/>
    <property type="evidence" value="ECO:0007669"/>
    <property type="project" value="UniProtKB-KW"/>
</dbReference>